<dbReference type="Gene3D" id="3.40.50.1820">
    <property type="entry name" value="alpha/beta hydrolase"/>
    <property type="match status" value="2"/>
</dbReference>
<dbReference type="SUPFAM" id="SSF53474">
    <property type="entry name" value="alpha/beta-Hydrolases"/>
    <property type="match status" value="1"/>
</dbReference>
<proteinExistence type="predicted"/>
<protein>
    <submittedName>
        <fullName evidence="2">Uncharacterized protein</fullName>
    </submittedName>
</protein>
<organism evidence="2 3">
    <name type="scientific">Polychaeton citri CBS 116435</name>
    <dbReference type="NCBI Taxonomy" id="1314669"/>
    <lineage>
        <taxon>Eukaryota</taxon>
        <taxon>Fungi</taxon>
        <taxon>Dikarya</taxon>
        <taxon>Ascomycota</taxon>
        <taxon>Pezizomycotina</taxon>
        <taxon>Dothideomycetes</taxon>
        <taxon>Dothideomycetidae</taxon>
        <taxon>Capnodiales</taxon>
        <taxon>Capnodiaceae</taxon>
        <taxon>Polychaeton</taxon>
    </lineage>
</organism>
<feature type="region of interest" description="Disordered" evidence="1">
    <location>
        <begin position="271"/>
        <end position="293"/>
    </location>
</feature>
<dbReference type="OrthoDB" id="10260961at2759"/>
<dbReference type="AlphaFoldDB" id="A0A9P4UR69"/>
<reference evidence="2" key="1">
    <citation type="journal article" date="2020" name="Stud. Mycol.">
        <title>101 Dothideomycetes genomes: a test case for predicting lifestyles and emergence of pathogens.</title>
        <authorList>
            <person name="Haridas S."/>
            <person name="Albert R."/>
            <person name="Binder M."/>
            <person name="Bloem J."/>
            <person name="Labutti K."/>
            <person name="Salamov A."/>
            <person name="Andreopoulos B."/>
            <person name="Baker S."/>
            <person name="Barry K."/>
            <person name="Bills G."/>
            <person name="Bluhm B."/>
            <person name="Cannon C."/>
            <person name="Castanera R."/>
            <person name="Culley D."/>
            <person name="Daum C."/>
            <person name="Ezra D."/>
            <person name="Gonzalez J."/>
            <person name="Henrissat B."/>
            <person name="Kuo A."/>
            <person name="Liang C."/>
            <person name="Lipzen A."/>
            <person name="Lutzoni F."/>
            <person name="Magnuson J."/>
            <person name="Mondo S."/>
            <person name="Nolan M."/>
            <person name="Ohm R."/>
            <person name="Pangilinan J."/>
            <person name="Park H.-J."/>
            <person name="Ramirez L."/>
            <person name="Alfaro M."/>
            <person name="Sun H."/>
            <person name="Tritt A."/>
            <person name="Yoshinaga Y."/>
            <person name="Zwiers L.-H."/>
            <person name="Turgeon B."/>
            <person name="Goodwin S."/>
            <person name="Spatafora J."/>
            <person name="Crous P."/>
            <person name="Grigoriev I."/>
        </authorList>
    </citation>
    <scope>NUCLEOTIDE SEQUENCE</scope>
    <source>
        <strain evidence="2">CBS 116435</strain>
    </source>
</reference>
<comment type="caution">
    <text evidence="2">The sequence shown here is derived from an EMBL/GenBank/DDBJ whole genome shotgun (WGS) entry which is preliminary data.</text>
</comment>
<dbReference type="Proteomes" id="UP000799441">
    <property type="component" value="Unassembled WGS sequence"/>
</dbReference>
<keyword evidence="3" id="KW-1185">Reference proteome</keyword>
<sequence>MPPPAYAFTLPSLDGLSLDCRLYHPKGHEFQGRCALVTHPYAPLGGSYDDPVVEAMTKCLLRSGYVVGTCNFRGAPGSKGSTSWTGRGERGDCIAVSGFMIYYIHYVLEQQRQRQRQRQGADDTRYPTGDANDGLPTSSSTIEVCLAGYSYGSLIISRQLPQLSDIIQLFESAERGTAPAEIILRAMRLAKETASNAVLAQAVADGTPASPSGQTRHVRTASPIIVGGEETDSSERRIYSREGGNKGRRLSMEVKRKAVEIPHRIRVHLRRRSSGSDVVPRKAGATVTAEAATPTSPLTLTEQQMKGTPAAVSVRYLLVSPLLPPLSYALCIPSFMHREATPAKETAGMSDHRNKVLAVFGSNDHFTSAKRLHAWATRQSEERGQTFQWAEIAGGGHFWREEGVIQTLQDKVVRWLRED</sequence>
<accession>A0A9P4UR69</accession>
<evidence type="ECO:0000256" key="1">
    <source>
        <dbReference type="SAM" id="MobiDB-lite"/>
    </source>
</evidence>
<dbReference type="EMBL" id="MU003787">
    <property type="protein sequence ID" value="KAF2721770.1"/>
    <property type="molecule type" value="Genomic_DNA"/>
</dbReference>
<feature type="region of interest" description="Disordered" evidence="1">
    <location>
        <begin position="114"/>
        <end position="137"/>
    </location>
</feature>
<dbReference type="PANTHER" id="PTHR42103:SF2">
    <property type="entry name" value="AB HYDROLASE-1 DOMAIN-CONTAINING PROTEIN"/>
    <property type="match status" value="1"/>
</dbReference>
<name>A0A9P4UR69_9PEZI</name>
<dbReference type="PANTHER" id="PTHR42103">
    <property type="entry name" value="ALPHA/BETA-HYDROLASES SUPERFAMILY PROTEIN"/>
    <property type="match status" value="1"/>
</dbReference>
<evidence type="ECO:0000313" key="3">
    <source>
        <dbReference type="Proteomes" id="UP000799441"/>
    </source>
</evidence>
<gene>
    <name evidence="2" type="ORF">K431DRAFT_284462</name>
</gene>
<dbReference type="InterPro" id="IPR029058">
    <property type="entry name" value="AB_hydrolase_fold"/>
</dbReference>
<evidence type="ECO:0000313" key="2">
    <source>
        <dbReference type="EMBL" id="KAF2721770.1"/>
    </source>
</evidence>